<protein>
    <recommendedName>
        <fullName evidence="4">Flagellar biosynthesis protein FlaG</fullName>
    </recommendedName>
</protein>
<dbReference type="Gene3D" id="3.30.160.170">
    <property type="entry name" value="FlaG-like"/>
    <property type="match status" value="1"/>
</dbReference>
<dbReference type="OrthoDB" id="9799867at2"/>
<keyword evidence="3" id="KW-1185">Reference proteome</keyword>
<evidence type="ECO:0000256" key="1">
    <source>
        <dbReference type="SAM" id="MobiDB-lite"/>
    </source>
</evidence>
<accession>A0A1D8GGI4</accession>
<reference evidence="2 3" key="1">
    <citation type="submission" date="2016-09" db="EMBL/GenBank/DDBJ databases">
        <title>Genomic analysis reveals versatility of anaerobic energy metabolism of Geosporobacter ferrireducens IRF9 of phylum Firmicutes.</title>
        <authorList>
            <person name="Kim S.-J."/>
        </authorList>
    </citation>
    <scope>NUCLEOTIDE SEQUENCE [LARGE SCALE GENOMIC DNA]</scope>
    <source>
        <strain evidence="2 3">IRF9</strain>
    </source>
</reference>
<name>A0A1D8GGI4_9FIRM</name>
<gene>
    <name evidence="2" type="ORF">Gferi_10720</name>
</gene>
<dbReference type="Proteomes" id="UP000095743">
    <property type="component" value="Chromosome"/>
</dbReference>
<evidence type="ECO:0000313" key="2">
    <source>
        <dbReference type="EMBL" id="AOT70018.1"/>
    </source>
</evidence>
<dbReference type="STRING" id="1424294.Gferi_10720"/>
<organism evidence="2 3">
    <name type="scientific">Geosporobacter ferrireducens</name>
    <dbReference type="NCBI Taxonomy" id="1424294"/>
    <lineage>
        <taxon>Bacteria</taxon>
        <taxon>Bacillati</taxon>
        <taxon>Bacillota</taxon>
        <taxon>Clostridia</taxon>
        <taxon>Peptostreptococcales</taxon>
        <taxon>Thermotaleaceae</taxon>
        <taxon>Geosporobacter</taxon>
    </lineage>
</organism>
<evidence type="ECO:0008006" key="4">
    <source>
        <dbReference type="Google" id="ProtNLM"/>
    </source>
</evidence>
<dbReference type="AlphaFoldDB" id="A0A1D8GGI4"/>
<feature type="compositionally biased region" description="Low complexity" evidence="1">
    <location>
        <begin position="1"/>
        <end position="27"/>
    </location>
</feature>
<dbReference type="KEGG" id="gfe:Gferi_10720"/>
<dbReference type="InterPro" id="IPR035924">
    <property type="entry name" value="FlaG-like_sf"/>
</dbReference>
<dbReference type="InterPro" id="IPR005186">
    <property type="entry name" value="FlaG"/>
</dbReference>
<feature type="region of interest" description="Disordered" evidence="1">
    <location>
        <begin position="1"/>
        <end position="47"/>
    </location>
</feature>
<dbReference type="PANTHER" id="PTHR37166:SF1">
    <property type="entry name" value="PROTEIN FLAG"/>
    <property type="match status" value="1"/>
</dbReference>
<dbReference type="Pfam" id="PF03646">
    <property type="entry name" value="FlaG"/>
    <property type="match status" value="1"/>
</dbReference>
<proteinExistence type="predicted"/>
<sequence length="118" mass="12987">MKVESISMSNQQYSSSSSSNGQQNSINVEANVSNGGQASQQPFPGEKQFIDAIEKANKDLKISNTSLKFSIHEGTKQILVKIVDNETKETVKEIPPEKILDMVAAMLERTGLFVDKKI</sequence>
<dbReference type="SUPFAM" id="SSF160214">
    <property type="entry name" value="FlaG-like"/>
    <property type="match status" value="1"/>
</dbReference>
<dbReference type="RefSeq" id="WP_069976292.1">
    <property type="nucleotide sequence ID" value="NZ_CP017269.1"/>
</dbReference>
<dbReference type="PANTHER" id="PTHR37166">
    <property type="entry name" value="PROTEIN FLAG"/>
    <property type="match status" value="1"/>
</dbReference>
<evidence type="ECO:0000313" key="3">
    <source>
        <dbReference type="Proteomes" id="UP000095743"/>
    </source>
</evidence>
<feature type="compositionally biased region" description="Polar residues" evidence="1">
    <location>
        <begin position="28"/>
        <end position="42"/>
    </location>
</feature>
<dbReference type="EMBL" id="CP017269">
    <property type="protein sequence ID" value="AOT70018.1"/>
    <property type="molecule type" value="Genomic_DNA"/>
</dbReference>